<protein>
    <submittedName>
        <fullName evidence="2">Uncharacterized protein</fullName>
    </submittedName>
</protein>
<proteinExistence type="predicted"/>
<name>A0A9D4U8S9_ADICA</name>
<sequence length="101" mass="11498">MQIICMSCFINEGFFKKMLRAWHTIVDKGVDDYSCDDDDHDEHGNGRNGMEIGVKREDPMSQESQGESPSSSKLTSCTSKTKALWVTFHRFLMVNCIILMS</sequence>
<evidence type="ECO:0000256" key="1">
    <source>
        <dbReference type="SAM" id="MobiDB-lite"/>
    </source>
</evidence>
<organism evidence="2 3">
    <name type="scientific">Adiantum capillus-veneris</name>
    <name type="common">Maidenhair fern</name>
    <dbReference type="NCBI Taxonomy" id="13818"/>
    <lineage>
        <taxon>Eukaryota</taxon>
        <taxon>Viridiplantae</taxon>
        <taxon>Streptophyta</taxon>
        <taxon>Embryophyta</taxon>
        <taxon>Tracheophyta</taxon>
        <taxon>Polypodiopsida</taxon>
        <taxon>Polypodiidae</taxon>
        <taxon>Polypodiales</taxon>
        <taxon>Pteridineae</taxon>
        <taxon>Pteridaceae</taxon>
        <taxon>Vittarioideae</taxon>
        <taxon>Adiantum</taxon>
    </lineage>
</organism>
<dbReference type="EMBL" id="JABFUD020000021">
    <property type="protein sequence ID" value="KAI5063606.1"/>
    <property type="molecule type" value="Genomic_DNA"/>
</dbReference>
<evidence type="ECO:0000313" key="2">
    <source>
        <dbReference type="EMBL" id="KAI5063606.1"/>
    </source>
</evidence>
<gene>
    <name evidence="2" type="ORF">GOP47_0022153</name>
</gene>
<reference evidence="2" key="1">
    <citation type="submission" date="2021-01" db="EMBL/GenBank/DDBJ databases">
        <title>Adiantum capillus-veneris genome.</title>
        <authorList>
            <person name="Fang Y."/>
            <person name="Liao Q."/>
        </authorList>
    </citation>
    <scope>NUCLEOTIDE SEQUENCE</scope>
    <source>
        <strain evidence="2">H3</strain>
        <tissue evidence="2">Leaf</tissue>
    </source>
</reference>
<accession>A0A9D4U8S9</accession>
<evidence type="ECO:0000313" key="3">
    <source>
        <dbReference type="Proteomes" id="UP000886520"/>
    </source>
</evidence>
<comment type="caution">
    <text evidence="2">The sequence shown here is derived from an EMBL/GenBank/DDBJ whole genome shotgun (WGS) entry which is preliminary data.</text>
</comment>
<feature type="compositionally biased region" description="Low complexity" evidence="1">
    <location>
        <begin position="61"/>
        <end position="76"/>
    </location>
</feature>
<dbReference type="Proteomes" id="UP000886520">
    <property type="component" value="Chromosome 21"/>
</dbReference>
<feature type="region of interest" description="Disordered" evidence="1">
    <location>
        <begin position="37"/>
        <end position="76"/>
    </location>
</feature>
<keyword evidence="3" id="KW-1185">Reference proteome</keyword>
<dbReference type="AlphaFoldDB" id="A0A9D4U8S9"/>